<comment type="caution">
    <text evidence="1">The sequence shown here is derived from an EMBL/GenBank/DDBJ whole genome shotgun (WGS) entry which is preliminary data.</text>
</comment>
<reference evidence="1 2" key="1">
    <citation type="submission" date="2019-02" db="EMBL/GenBank/DDBJ databases">
        <title>Genome sequencing of the rare red list fungi Dentipellis fragilis.</title>
        <authorList>
            <person name="Buettner E."/>
            <person name="Kellner H."/>
        </authorList>
    </citation>
    <scope>NUCLEOTIDE SEQUENCE [LARGE SCALE GENOMIC DNA]</scope>
    <source>
        <strain evidence="1 2">DSM 105465</strain>
    </source>
</reference>
<keyword evidence="2" id="KW-1185">Reference proteome</keyword>
<organism evidence="1 2">
    <name type="scientific">Dentipellis fragilis</name>
    <dbReference type="NCBI Taxonomy" id="205917"/>
    <lineage>
        <taxon>Eukaryota</taxon>
        <taxon>Fungi</taxon>
        <taxon>Dikarya</taxon>
        <taxon>Basidiomycota</taxon>
        <taxon>Agaricomycotina</taxon>
        <taxon>Agaricomycetes</taxon>
        <taxon>Russulales</taxon>
        <taxon>Hericiaceae</taxon>
        <taxon>Dentipellis</taxon>
    </lineage>
</organism>
<dbReference type="Proteomes" id="UP000298327">
    <property type="component" value="Unassembled WGS sequence"/>
</dbReference>
<dbReference type="AlphaFoldDB" id="A0A4Y9XSL2"/>
<protein>
    <submittedName>
        <fullName evidence="1">Uncharacterized protein</fullName>
    </submittedName>
</protein>
<accession>A0A4Y9XSL2</accession>
<sequence length="221" mass="23525">MPASARVACLFGPVLLSELRGEVDWVRSWITLSARFVIVQALVNAVLLAARLPGDVVSPPASFMPTFTEPPLSAPVFVLCLCASTACSSLQNCASLYSRALPAPMAMPATLAGHKVASHSPSALHFVLYSTLAYHLDRPINSFSAYLNLWAPADRVTGAAAIASSESHRWSTLGFILNTRLSDFSSPSDLPLGCPVPRDNRCAAKSASAPMRASAELYMAY</sequence>
<gene>
    <name evidence="1" type="ORF">EVG20_g10424</name>
</gene>
<evidence type="ECO:0000313" key="2">
    <source>
        <dbReference type="Proteomes" id="UP000298327"/>
    </source>
</evidence>
<evidence type="ECO:0000313" key="1">
    <source>
        <dbReference type="EMBL" id="TFY52742.1"/>
    </source>
</evidence>
<dbReference type="EMBL" id="SEOQ01001257">
    <property type="protein sequence ID" value="TFY52742.1"/>
    <property type="molecule type" value="Genomic_DNA"/>
</dbReference>
<name>A0A4Y9XSL2_9AGAM</name>
<proteinExistence type="predicted"/>